<feature type="transmembrane region" description="Helical" evidence="1">
    <location>
        <begin position="120"/>
        <end position="143"/>
    </location>
</feature>
<dbReference type="Proteomes" id="UP000598032">
    <property type="component" value="Unassembled WGS sequence"/>
</dbReference>
<organism evidence="2 3">
    <name type="scientific">Paraburkholderia metrosideri</name>
    <dbReference type="NCBI Taxonomy" id="580937"/>
    <lineage>
        <taxon>Bacteria</taxon>
        <taxon>Pseudomonadati</taxon>
        <taxon>Pseudomonadota</taxon>
        <taxon>Betaproteobacteria</taxon>
        <taxon>Burkholderiales</taxon>
        <taxon>Burkholderiaceae</taxon>
        <taxon>Paraburkholderia</taxon>
    </lineage>
</organism>
<evidence type="ECO:0000313" key="2">
    <source>
        <dbReference type="EMBL" id="CAD6545913.1"/>
    </source>
</evidence>
<reference evidence="2 3" key="1">
    <citation type="submission" date="2020-10" db="EMBL/GenBank/DDBJ databases">
        <authorList>
            <person name="Peeters C."/>
        </authorList>
    </citation>
    <scope>NUCLEOTIDE SEQUENCE [LARGE SCALE GENOMIC DNA]</scope>
    <source>
        <strain evidence="2 3">LMG 28140</strain>
    </source>
</reference>
<protein>
    <recommendedName>
        <fullName evidence="4">ABC transporter permease</fullName>
    </recommendedName>
</protein>
<feature type="transmembrane region" description="Helical" evidence="1">
    <location>
        <begin position="77"/>
        <end position="99"/>
    </location>
</feature>
<keyword evidence="1" id="KW-0472">Membrane</keyword>
<proteinExistence type="predicted"/>
<feature type="transmembrane region" description="Helical" evidence="1">
    <location>
        <begin position="155"/>
        <end position="180"/>
    </location>
</feature>
<evidence type="ECO:0000313" key="3">
    <source>
        <dbReference type="Proteomes" id="UP000598032"/>
    </source>
</evidence>
<sequence>MLSLSIQVMRDVMLGERELTPRRVFGREFWRYLGLSFAIGVGCIVIAVLLVGVGFLLTRSFKGYFGGAGLQLVMWSAIALCVISFVATRLSLLFCHVAIGRSLRWRAAWNDTRGRFWRIIVSHVLAALPVEVGLVGVFVLIHLTLGTSVKLTPPYLAAMVLSLFTCAGLVIGATCACWLYRRLARTLLEGQ</sequence>
<gene>
    <name evidence="2" type="ORF">LMG28140_04255</name>
</gene>
<keyword evidence="1" id="KW-0812">Transmembrane</keyword>
<accession>A0ABN7I003</accession>
<keyword evidence="1" id="KW-1133">Transmembrane helix</keyword>
<feature type="transmembrane region" description="Helical" evidence="1">
    <location>
        <begin position="32"/>
        <end position="57"/>
    </location>
</feature>
<comment type="caution">
    <text evidence="2">The sequence shown here is derived from an EMBL/GenBank/DDBJ whole genome shotgun (WGS) entry which is preliminary data.</text>
</comment>
<dbReference type="EMBL" id="CAJHCP010000009">
    <property type="protein sequence ID" value="CAD6545913.1"/>
    <property type="molecule type" value="Genomic_DNA"/>
</dbReference>
<evidence type="ECO:0000256" key="1">
    <source>
        <dbReference type="SAM" id="Phobius"/>
    </source>
</evidence>
<name>A0ABN7I003_9BURK</name>
<keyword evidence="3" id="KW-1185">Reference proteome</keyword>
<evidence type="ECO:0008006" key="4">
    <source>
        <dbReference type="Google" id="ProtNLM"/>
    </source>
</evidence>